<dbReference type="Proteomes" id="UP000197424">
    <property type="component" value="Chromosome"/>
</dbReference>
<keyword evidence="3" id="KW-0808">Transferase</keyword>
<dbReference type="RefSeq" id="WP_088860506.1">
    <property type="nucleotide sequence ID" value="NZ_CP022115.1"/>
</dbReference>
<dbReference type="Pfam" id="PF00534">
    <property type="entry name" value="Glycos_transf_1"/>
    <property type="match status" value="1"/>
</dbReference>
<sequence>MNAVRLAYLVSVYPAVSHTFILREIMRLRELGLEIVTASVNPPDRAREAMDDCERDEADRTYCLKTDGMRGALRALGYWGRRSPRQLLTAFRLGLAMGAGKRRWIGLAYAVEAAMVARWMKQQSSRHLHVHFGNAGASVGVLVKVLTGCHLSYTIHGPDEFDDVPGQQLALKMQKADAVVCISQFARGQLMRISVPEHWPKLRLCRLGVDPDRFRFALRSGRHRPVTQLLCVGRLTPAKCQVLLVQACARLRDAGLAFHLTLVGAGPDLERIRQAIARERLEAHVTLTGALTQQAVRDQLDRADIFVLPSLAEGIPVVLMEAMASGVPCVSTPVNGIPELIRHGQTGLLALPGDVDSLVEQLERLVREPALRDALALAARDKLLADFDLSRNVTQLAQIFRAFPARADLEKPAGP</sequence>
<gene>
    <name evidence="3" type="ORF">LHGZ1_1265</name>
</gene>
<dbReference type="PANTHER" id="PTHR45947">
    <property type="entry name" value="SULFOQUINOVOSYL TRANSFERASE SQD2"/>
    <property type="match status" value="1"/>
</dbReference>
<proteinExistence type="predicted"/>
<dbReference type="PANTHER" id="PTHR45947:SF15">
    <property type="entry name" value="TEICHURONIC ACID BIOSYNTHESIS GLYCOSYLTRANSFERASE TUAC-RELATED"/>
    <property type="match status" value="1"/>
</dbReference>
<dbReference type="InterPro" id="IPR001296">
    <property type="entry name" value="Glyco_trans_1"/>
</dbReference>
<evidence type="ECO:0000313" key="4">
    <source>
        <dbReference type="Proteomes" id="UP000197424"/>
    </source>
</evidence>
<dbReference type="GO" id="GO:0016757">
    <property type="term" value="F:glycosyltransferase activity"/>
    <property type="evidence" value="ECO:0007669"/>
    <property type="project" value="UniProtKB-ARBA"/>
</dbReference>
<dbReference type="InterPro" id="IPR050194">
    <property type="entry name" value="Glycosyltransferase_grp1"/>
</dbReference>
<dbReference type="AlphaFoldDB" id="A0A248LI87"/>
<feature type="domain" description="Glycosyl transferase family 1" evidence="1">
    <location>
        <begin position="228"/>
        <end position="380"/>
    </location>
</feature>
<name>A0A248LI87_9NEIS</name>
<dbReference type="OrthoDB" id="9805661at2"/>
<dbReference type="SUPFAM" id="SSF53756">
    <property type="entry name" value="UDP-Glycosyltransferase/glycogen phosphorylase"/>
    <property type="match status" value="1"/>
</dbReference>
<dbReference type="EMBL" id="CP022115">
    <property type="protein sequence ID" value="ASJ24096.1"/>
    <property type="molecule type" value="Genomic_DNA"/>
</dbReference>
<feature type="domain" description="Glycosyltransferase subfamily 4-like N-terminal" evidence="2">
    <location>
        <begin position="112"/>
        <end position="213"/>
    </location>
</feature>
<organism evidence="3 4">
    <name type="scientific">Laribacter hongkongensis</name>
    <dbReference type="NCBI Taxonomy" id="168471"/>
    <lineage>
        <taxon>Bacteria</taxon>
        <taxon>Pseudomonadati</taxon>
        <taxon>Pseudomonadota</taxon>
        <taxon>Betaproteobacteria</taxon>
        <taxon>Neisseriales</taxon>
        <taxon>Aquaspirillaceae</taxon>
        <taxon>Laribacter</taxon>
    </lineage>
</organism>
<dbReference type="InterPro" id="IPR028098">
    <property type="entry name" value="Glyco_trans_4-like_N"/>
</dbReference>
<evidence type="ECO:0000259" key="1">
    <source>
        <dbReference type="Pfam" id="PF00534"/>
    </source>
</evidence>
<protein>
    <submittedName>
        <fullName evidence="3">Glycosyl transferase</fullName>
    </submittedName>
</protein>
<dbReference type="Gene3D" id="3.40.50.2000">
    <property type="entry name" value="Glycogen Phosphorylase B"/>
    <property type="match status" value="2"/>
</dbReference>
<evidence type="ECO:0000259" key="2">
    <source>
        <dbReference type="Pfam" id="PF13439"/>
    </source>
</evidence>
<dbReference type="Pfam" id="PF13439">
    <property type="entry name" value="Glyco_transf_4"/>
    <property type="match status" value="1"/>
</dbReference>
<reference evidence="4" key="1">
    <citation type="submission" date="2017-06" db="EMBL/GenBank/DDBJ databases">
        <title>Whole genome sequence of Laribacter hongkongensis LHGZ1.</title>
        <authorList>
            <person name="Chen D."/>
            <person name="Wu H."/>
            <person name="Chen J."/>
        </authorList>
    </citation>
    <scope>NUCLEOTIDE SEQUENCE [LARGE SCALE GENOMIC DNA]</scope>
    <source>
        <strain evidence="4">LHGZ1</strain>
    </source>
</reference>
<accession>A0A248LI87</accession>
<evidence type="ECO:0000313" key="3">
    <source>
        <dbReference type="EMBL" id="ASJ24096.1"/>
    </source>
</evidence>